<evidence type="ECO:0000313" key="3">
    <source>
        <dbReference type="Proteomes" id="UP001265746"/>
    </source>
</evidence>
<protein>
    <recommendedName>
        <fullName evidence="1">VOC domain-containing protein</fullName>
    </recommendedName>
</protein>
<dbReference type="Gene3D" id="3.10.180.10">
    <property type="entry name" value="2,3-Dihydroxybiphenyl 1,2-Dioxygenase, domain 1"/>
    <property type="match status" value="1"/>
</dbReference>
<keyword evidence="3" id="KW-1185">Reference proteome</keyword>
<comment type="caution">
    <text evidence="2">The sequence shown here is derived from an EMBL/GenBank/DDBJ whole genome shotgun (WGS) entry which is preliminary data.</text>
</comment>
<dbReference type="InterPro" id="IPR004360">
    <property type="entry name" value="Glyas_Fos-R_dOase_dom"/>
</dbReference>
<evidence type="ECO:0000259" key="1">
    <source>
        <dbReference type="PROSITE" id="PS51819"/>
    </source>
</evidence>
<proteinExistence type="predicted"/>
<accession>A0AAD9S7D1</accession>
<dbReference type="Proteomes" id="UP001265746">
    <property type="component" value="Unassembled WGS sequence"/>
</dbReference>
<name>A0AAD9S7D1_PHOAM</name>
<feature type="domain" description="VOC" evidence="1">
    <location>
        <begin position="16"/>
        <end position="133"/>
    </location>
</feature>
<reference evidence="2" key="1">
    <citation type="submission" date="2023-06" db="EMBL/GenBank/DDBJ databases">
        <authorList>
            <person name="Noh H."/>
        </authorList>
    </citation>
    <scope>NUCLEOTIDE SEQUENCE</scope>
    <source>
        <strain evidence="2">DUCC20226</strain>
    </source>
</reference>
<sequence>MAIRNDSAANVLSPARLAHIVLQTSQYKPMVAFYKAFLGAHATYENEALSFLTYDEEHHRVAIGYVPGISPKVPVSAGLAHMAFSFNNLSDLLQAYRQRKARGIMPIWAVNHGPTTSIYYQDPDGNQIETQVDNFRTVQEANEFMQTPEFAENPIGADFNPEELIKKLENGADEEALKKRLRVGPRGLEAIPVPPKPDVRESYEVIDILKE</sequence>
<organism evidence="2 3">
    <name type="scientific">Phomopsis amygdali</name>
    <name type="common">Fusicoccum amygdali</name>
    <dbReference type="NCBI Taxonomy" id="1214568"/>
    <lineage>
        <taxon>Eukaryota</taxon>
        <taxon>Fungi</taxon>
        <taxon>Dikarya</taxon>
        <taxon>Ascomycota</taxon>
        <taxon>Pezizomycotina</taxon>
        <taxon>Sordariomycetes</taxon>
        <taxon>Sordariomycetidae</taxon>
        <taxon>Diaporthales</taxon>
        <taxon>Diaporthaceae</taxon>
        <taxon>Diaporthe</taxon>
    </lineage>
</organism>
<dbReference type="Pfam" id="PF00903">
    <property type="entry name" value="Glyoxalase"/>
    <property type="match status" value="1"/>
</dbReference>
<dbReference type="PROSITE" id="PS51819">
    <property type="entry name" value="VOC"/>
    <property type="match status" value="1"/>
</dbReference>
<dbReference type="SUPFAM" id="SSF54593">
    <property type="entry name" value="Glyoxalase/Bleomycin resistance protein/Dihydroxybiphenyl dioxygenase"/>
    <property type="match status" value="1"/>
</dbReference>
<evidence type="ECO:0000313" key="2">
    <source>
        <dbReference type="EMBL" id="KAK2598862.1"/>
    </source>
</evidence>
<dbReference type="EMBL" id="JAUJFL010000008">
    <property type="protein sequence ID" value="KAK2598862.1"/>
    <property type="molecule type" value="Genomic_DNA"/>
</dbReference>
<dbReference type="InterPro" id="IPR029068">
    <property type="entry name" value="Glyas_Bleomycin-R_OHBP_Dase"/>
</dbReference>
<gene>
    <name evidence="2" type="ORF">N8I77_012244</name>
</gene>
<dbReference type="InterPro" id="IPR037523">
    <property type="entry name" value="VOC_core"/>
</dbReference>
<dbReference type="AlphaFoldDB" id="A0AAD9S7D1"/>